<dbReference type="PROSITE" id="PS50850">
    <property type="entry name" value="MFS"/>
    <property type="match status" value="1"/>
</dbReference>
<feature type="transmembrane region" description="Helical" evidence="5">
    <location>
        <begin position="379"/>
        <end position="399"/>
    </location>
</feature>
<name>A0A402DU08_9CELL</name>
<dbReference type="InterPro" id="IPR011701">
    <property type="entry name" value="MFS"/>
</dbReference>
<evidence type="ECO:0000259" key="6">
    <source>
        <dbReference type="PROSITE" id="PS50850"/>
    </source>
</evidence>
<feature type="transmembrane region" description="Helical" evidence="5">
    <location>
        <begin position="114"/>
        <end position="133"/>
    </location>
</feature>
<proteinExistence type="predicted"/>
<evidence type="ECO:0000256" key="3">
    <source>
        <dbReference type="ARBA" id="ARBA00022989"/>
    </source>
</evidence>
<feature type="transmembrane region" description="Helical" evidence="5">
    <location>
        <begin position="260"/>
        <end position="285"/>
    </location>
</feature>
<feature type="transmembrane region" description="Helical" evidence="5">
    <location>
        <begin position="354"/>
        <end position="373"/>
    </location>
</feature>
<keyword evidence="2 5" id="KW-0812">Transmembrane</keyword>
<dbReference type="GO" id="GO:0005886">
    <property type="term" value="C:plasma membrane"/>
    <property type="evidence" value="ECO:0007669"/>
    <property type="project" value="UniProtKB-SubCell"/>
</dbReference>
<feature type="transmembrane region" description="Helical" evidence="5">
    <location>
        <begin position="321"/>
        <end position="342"/>
    </location>
</feature>
<accession>A0A402DU08</accession>
<dbReference type="Gene3D" id="1.20.1250.20">
    <property type="entry name" value="MFS general substrate transporter like domains"/>
    <property type="match status" value="2"/>
</dbReference>
<dbReference type="SUPFAM" id="SSF103473">
    <property type="entry name" value="MFS general substrate transporter"/>
    <property type="match status" value="1"/>
</dbReference>
<evidence type="ECO:0000313" key="7">
    <source>
        <dbReference type="EMBL" id="GCE77594.1"/>
    </source>
</evidence>
<dbReference type="InterPro" id="IPR020846">
    <property type="entry name" value="MFS_dom"/>
</dbReference>
<feature type="transmembrane region" description="Helical" evidence="5">
    <location>
        <begin position="154"/>
        <end position="174"/>
    </location>
</feature>
<evidence type="ECO:0000256" key="5">
    <source>
        <dbReference type="SAM" id="Phobius"/>
    </source>
</evidence>
<evidence type="ECO:0000256" key="4">
    <source>
        <dbReference type="ARBA" id="ARBA00023136"/>
    </source>
</evidence>
<dbReference type="InterPro" id="IPR051788">
    <property type="entry name" value="MFS_Transporter"/>
</dbReference>
<feature type="transmembrane region" description="Helical" evidence="5">
    <location>
        <begin position="180"/>
        <end position="200"/>
    </location>
</feature>
<comment type="caution">
    <text evidence="7">The sequence shown here is derived from an EMBL/GenBank/DDBJ whole genome shotgun (WGS) entry which is preliminary data.</text>
</comment>
<dbReference type="GO" id="GO:0022857">
    <property type="term" value="F:transmembrane transporter activity"/>
    <property type="evidence" value="ECO:0007669"/>
    <property type="project" value="InterPro"/>
</dbReference>
<feature type="transmembrane region" description="Helical" evidence="5">
    <location>
        <begin position="89"/>
        <end position="108"/>
    </location>
</feature>
<dbReference type="CDD" id="cd17393">
    <property type="entry name" value="MFS_MosC_like"/>
    <property type="match status" value="1"/>
</dbReference>
<organism evidence="7 8">
    <name type="scientific">Cellulomonas biazotea</name>
    <dbReference type="NCBI Taxonomy" id="1709"/>
    <lineage>
        <taxon>Bacteria</taxon>
        <taxon>Bacillati</taxon>
        <taxon>Actinomycetota</taxon>
        <taxon>Actinomycetes</taxon>
        <taxon>Micrococcales</taxon>
        <taxon>Cellulomonadaceae</taxon>
        <taxon>Cellulomonas</taxon>
    </lineage>
</organism>
<dbReference type="PANTHER" id="PTHR23514">
    <property type="entry name" value="BYPASS OF STOP CODON PROTEIN 6"/>
    <property type="match status" value="1"/>
</dbReference>
<feature type="transmembrane region" description="Helical" evidence="5">
    <location>
        <begin position="25"/>
        <end position="42"/>
    </location>
</feature>
<evidence type="ECO:0000256" key="1">
    <source>
        <dbReference type="ARBA" id="ARBA00004651"/>
    </source>
</evidence>
<keyword evidence="4 5" id="KW-0472">Membrane</keyword>
<comment type="subcellular location">
    <subcellularLocation>
        <location evidence="1">Cell membrane</location>
        <topology evidence="1">Multi-pass membrane protein</topology>
    </subcellularLocation>
</comment>
<sequence length="417" mass="41572">MHQTTEPAAPDSATLPVATLHRWRGALFAAFFVTGLSMATWVTRTPDIRDVTGASTAQMGLIIAGLSVGSMVGISVGGALVARRGGRFVVRWGMTAIVAGVATVALATAAHSGVLVAVGLALFGYGMGSGEIGQNVEGVALEQQMRRTVVPSLHGCYSLGIFVGGLTGLAANAVALPVTVHLLVAAAVTAAASVWLVVNLPAATGRESARETGPSAEAVDRPGSVWREPRTVAIAVVILGMALAEGSANDWLPLIMVDGFALTATVGALIYAGFGGAMAVGRFAGGALLDRFGRTRVLLTSAALAATGIAAVAFAPNAALGGAGVVLWGLGASLGFPVALSAAGDDPVGSARRVSAVATAGYAAFLVGPPVLGLLGEHWGLRGAIVVVLVMVGVAAVFIPRIRPLTPAAPSAPVSAA</sequence>
<feature type="transmembrane region" description="Helical" evidence="5">
    <location>
        <begin position="231"/>
        <end position="248"/>
    </location>
</feature>
<dbReference type="PANTHER" id="PTHR23514:SF13">
    <property type="entry name" value="INNER MEMBRANE PROTEIN YBJJ"/>
    <property type="match status" value="1"/>
</dbReference>
<keyword evidence="8" id="KW-1185">Reference proteome</keyword>
<keyword evidence="3 5" id="KW-1133">Transmembrane helix</keyword>
<dbReference type="Proteomes" id="UP000289954">
    <property type="component" value="Unassembled WGS sequence"/>
</dbReference>
<feature type="domain" description="Major facilitator superfamily (MFS) profile" evidence="6">
    <location>
        <begin position="23"/>
        <end position="407"/>
    </location>
</feature>
<evidence type="ECO:0000256" key="2">
    <source>
        <dbReference type="ARBA" id="ARBA00022692"/>
    </source>
</evidence>
<gene>
    <name evidence="7" type="ORF">CBZ_26500</name>
</gene>
<dbReference type="AlphaFoldDB" id="A0A402DU08"/>
<dbReference type="Pfam" id="PF07690">
    <property type="entry name" value="MFS_1"/>
    <property type="match status" value="2"/>
</dbReference>
<feature type="transmembrane region" description="Helical" evidence="5">
    <location>
        <begin position="297"/>
        <end position="315"/>
    </location>
</feature>
<evidence type="ECO:0000313" key="8">
    <source>
        <dbReference type="Proteomes" id="UP000289954"/>
    </source>
</evidence>
<feature type="transmembrane region" description="Helical" evidence="5">
    <location>
        <begin position="62"/>
        <end position="82"/>
    </location>
</feature>
<dbReference type="InterPro" id="IPR036259">
    <property type="entry name" value="MFS_trans_sf"/>
</dbReference>
<dbReference type="EMBL" id="BIMR01000229">
    <property type="protein sequence ID" value="GCE77594.1"/>
    <property type="molecule type" value="Genomic_DNA"/>
</dbReference>
<reference evidence="7 8" key="1">
    <citation type="submission" date="2019-01" db="EMBL/GenBank/DDBJ databases">
        <title>Draft genome sequence of Cellulomonas takizawaensis strain TKZ-21.</title>
        <authorList>
            <person name="Yamamura H."/>
            <person name="Hayashi T."/>
            <person name="Hamada M."/>
            <person name="Serisawa Y."/>
            <person name="Matsuyama K."/>
            <person name="Nakagawa Y."/>
            <person name="Otoguro M."/>
            <person name="Yanagida F."/>
            <person name="Hayakawa M."/>
        </authorList>
    </citation>
    <scope>NUCLEOTIDE SEQUENCE [LARGE SCALE GENOMIC DNA]</scope>
    <source>
        <strain evidence="7 8">NBRC12680</strain>
    </source>
</reference>
<protein>
    <submittedName>
        <fullName evidence="7">MFS transporter</fullName>
    </submittedName>
</protein>